<comment type="catalytic activity">
    <reaction evidence="10">
        <text>an acyl phosphate + sn-glycerol 3-phosphate = a 1-acyl-sn-glycero-3-phosphate + phosphate</text>
        <dbReference type="Rhea" id="RHEA:34075"/>
        <dbReference type="ChEBI" id="CHEBI:43474"/>
        <dbReference type="ChEBI" id="CHEBI:57597"/>
        <dbReference type="ChEBI" id="CHEBI:57970"/>
        <dbReference type="ChEBI" id="CHEBI:59918"/>
        <dbReference type="EC" id="2.3.1.275"/>
    </reaction>
</comment>
<dbReference type="OrthoDB" id="9777124at2"/>
<keyword evidence="6 10" id="KW-0443">Lipid metabolism</keyword>
<dbReference type="GO" id="GO:0005886">
    <property type="term" value="C:plasma membrane"/>
    <property type="evidence" value="ECO:0007669"/>
    <property type="project" value="UniProtKB-SubCell"/>
</dbReference>
<feature type="transmembrane region" description="Helical" evidence="10">
    <location>
        <begin position="120"/>
        <end position="144"/>
    </location>
</feature>
<keyword evidence="9 10" id="KW-1208">Phospholipid metabolism</keyword>
<dbReference type="eggNOG" id="COG0344">
    <property type="taxonomic scope" value="Bacteria"/>
</dbReference>
<dbReference type="NCBIfam" id="TIGR00023">
    <property type="entry name" value="glycerol-3-phosphate 1-O-acyltransferase PlsY"/>
    <property type="match status" value="1"/>
</dbReference>
<feature type="transmembrane region" description="Helical" evidence="10">
    <location>
        <begin position="150"/>
        <end position="183"/>
    </location>
</feature>
<dbReference type="RefSeq" id="WP_081939738.1">
    <property type="nucleotide sequence ID" value="NZ_ARXV01000008.1"/>
</dbReference>
<evidence type="ECO:0000256" key="2">
    <source>
        <dbReference type="ARBA" id="ARBA00022516"/>
    </source>
</evidence>
<keyword evidence="8 10" id="KW-0594">Phospholipid biosynthesis</keyword>
<keyword evidence="1 10" id="KW-1003">Cell membrane</keyword>
<comment type="subcellular location">
    <subcellularLocation>
        <location evidence="10">Cell membrane</location>
        <topology evidence="10">Multi-pass membrane protein</topology>
    </subcellularLocation>
</comment>
<keyword evidence="7 10" id="KW-0472">Membrane</keyword>
<comment type="pathway">
    <text evidence="10">Lipid metabolism; phospholipid metabolism.</text>
</comment>
<dbReference type="Pfam" id="PF02660">
    <property type="entry name" value="G3P_acyltransf"/>
    <property type="match status" value="1"/>
</dbReference>
<dbReference type="HAMAP" id="MF_01043">
    <property type="entry name" value="PlsY"/>
    <property type="match status" value="1"/>
</dbReference>
<organism evidence="11 12">
    <name type="scientific">Alcanivorax nanhaiticus</name>
    <dbReference type="NCBI Taxonomy" id="1177154"/>
    <lineage>
        <taxon>Bacteria</taxon>
        <taxon>Pseudomonadati</taxon>
        <taxon>Pseudomonadota</taxon>
        <taxon>Gammaproteobacteria</taxon>
        <taxon>Oceanospirillales</taxon>
        <taxon>Alcanivoracaceae</taxon>
        <taxon>Alcanivorax</taxon>
    </lineage>
</organism>
<dbReference type="EMBL" id="ARXV01000008">
    <property type="protein sequence ID" value="KGD64490.1"/>
    <property type="molecule type" value="Genomic_DNA"/>
</dbReference>
<evidence type="ECO:0000256" key="6">
    <source>
        <dbReference type="ARBA" id="ARBA00023098"/>
    </source>
</evidence>
<dbReference type="PANTHER" id="PTHR30309">
    <property type="entry name" value="INNER MEMBRANE PROTEIN YGIH"/>
    <property type="match status" value="1"/>
</dbReference>
<keyword evidence="3 10" id="KW-0808">Transferase</keyword>
<evidence type="ECO:0000256" key="1">
    <source>
        <dbReference type="ARBA" id="ARBA00022475"/>
    </source>
</evidence>
<keyword evidence="4 10" id="KW-0812">Transmembrane</keyword>
<evidence type="ECO:0000313" key="11">
    <source>
        <dbReference type="EMBL" id="KGD64490.1"/>
    </source>
</evidence>
<evidence type="ECO:0000256" key="10">
    <source>
        <dbReference type="HAMAP-Rule" id="MF_01043"/>
    </source>
</evidence>
<dbReference type="Proteomes" id="UP000029444">
    <property type="component" value="Unassembled WGS sequence"/>
</dbReference>
<dbReference type="InterPro" id="IPR003811">
    <property type="entry name" value="G3P_acylTferase_PlsY"/>
</dbReference>
<dbReference type="GO" id="GO:0043772">
    <property type="term" value="F:acyl-phosphate glycerol-3-phosphate acyltransferase activity"/>
    <property type="evidence" value="ECO:0007669"/>
    <property type="project" value="UniProtKB-UniRule"/>
</dbReference>
<protein>
    <recommendedName>
        <fullName evidence="10">Glycerol-3-phosphate acyltransferase</fullName>
    </recommendedName>
    <alternativeName>
        <fullName evidence="10">Acyl-PO4 G3P acyltransferase</fullName>
    </alternativeName>
    <alternativeName>
        <fullName evidence="10">Acyl-phosphate--glycerol-3-phosphate acyltransferase</fullName>
    </alternativeName>
    <alternativeName>
        <fullName evidence="10">G3P acyltransferase</fullName>
        <shortName evidence="10">GPAT</shortName>
        <ecNumber evidence="10">2.3.1.275</ecNumber>
    </alternativeName>
    <alternativeName>
        <fullName evidence="10">Lysophosphatidic acid synthase</fullName>
        <shortName evidence="10">LPA synthase</shortName>
    </alternativeName>
</protein>
<name>A0A095UPN7_9GAMM</name>
<sequence>MEAGTLQDVWYWLLPLCVAGYLMGSISSAILVCRLFGYPDPRTEGSNNPGATNVLRIGGKPAAALTLLGDVLKGVIPVLIANYLNMGPLVAALVGTCAFLGHLYPVFFHFQGGKGVATAFGLLFALHWPSGLVAGGTWLAVFALNRISSIASLSAFVVAPACIFAWLNPAFWPILVMSIVMILRHRSNLQKILRGEELGFKKKDQ</sequence>
<comment type="caution">
    <text evidence="11">The sequence shown here is derived from an EMBL/GenBank/DDBJ whole genome shotgun (WGS) entry which is preliminary data.</text>
</comment>
<gene>
    <name evidence="10" type="primary">plsY</name>
    <name evidence="11" type="ORF">Y5S_02245</name>
</gene>
<evidence type="ECO:0000256" key="4">
    <source>
        <dbReference type="ARBA" id="ARBA00022692"/>
    </source>
</evidence>
<evidence type="ECO:0000256" key="3">
    <source>
        <dbReference type="ARBA" id="ARBA00022679"/>
    </source>
</evidence>
<evidence type="ECO:0000256" key="7">
    <source>
        <dbReference type="ARBA" id="ARBA00023136"/>
    </source>
</evidence>
<dbReference type="PATRIC" id="fig|1177154.3.peg.2284"/>
<dbReference type="PANTHER" id="PTHR30309:SF0">
    <property type="entry name" value="GLYCEROL-3-PHOSPHATE ACYLTRANSFERASE-RELATED"/>
    <property type="match status" value="1"/>
</dbReference>
<evidence type="ECO:0000256" key="9">
    <source>
        <dbReference type="ARBA" id="ARBA00023264"/>
    </source>
</evidence>
<dbReference type="UniPathway" id="UPA00085"/>
<evidence type="ECO:0000256" key="8">
    <source>
        <dbReference type="ARBA" id="ARBA00023209"/>
    </source>
</evidence>
<dbReference type="STRING" id="1177154.Y5S_02245"/>
<feature type="transmembrane region" description="Helical" evidence="10">
    <location>
        <begin position="12"/>
        <end position="33"/>
    </location>
</feature>
<dbReference type="GO" id="GO:0008654">
    <property type="term" value="P:phospholipid biosynthetic process"/>
    <property type="evidence" value="ECO:0007669"/>
    <property type="project" value="UniProtKB-UniRule"/>
</dbReference>
<dbReference type="AlphaFoldDB" id="A0A095UPN7"/>
<keyword evidence="5 10" id="KW-1133">Transmembrane helix</keyword>
<reference evidence="11 12" key="1">
    <citation type="submission" date="2012-09" db="EMBL/GenBank/DDBJ databases">
        <title>Genome Sequence of alkane-degrading Bacterium Alcanivorax sp. 19-m-6.</title>
        <authorList>
            <person name="Lai Q."/>
            <person name="Shao Z."/>
        </authorList>
    </citation>
    <scope>NUCLEOTIDE SEQUENCE [LARGE SCALE GENOMIC DNA]</scope>
    <source>
        <strain evidence="11 12">19-m-6</strain>
    </source>
</reference>
<comment type="similarity">
    <text evidence="10">Belongs to the PlsY family.</text>
</comment>
<evidence type="ECO:0000313" key="12">
    <source>
        <dbReference type="Proteomes" id="UP000029444"/>
    </source>
</evidence>
<comment type="function">
    <text evidence="10">Catalyzes the transfer of an acyl group from acyl-phosphate (acyl-PO(4)) to glycerol-3-phosphate (G3P) to form lysophosphatidic acid (LPA). This enzyme utilizes acyl-phosphate as fatty acyl donor, but not acyl-CoA or acyl-ACP.</text>
</comment>
<comment type="subunit">
    <text evidence="10">Probably interacts with PlsX.</text>
</comment>
<keyword evidence="2 10" id="KW-0444">Lipid biosynthesis</keyword>
<proteinExistence type="inferred from homology"/>
<dbReference type="SMART" id="SM01207">
    <property type="entry name" value="G3P_acyltransf"/>
    <property type="match status" value="1"/>
</dbReference>
<dbReference type="EC" id="2.3.1.275" evidence="10"/>
<accession>A0A095UPN7</accession>
<keyword evidence="12" id="KW-1185">Reference proteome</keyword>
<evidence type="ECO:0000256" key="5">
    <source>
        <dbReference type="ARBA" id="ARBA00022989"/>
    </source>
</evidence>
<feature type="transmembrane region" description="Helical" evidence="10">
    <location>
        <begin position="89"/>
        <end position="108"/>
    </location>
</feature>